<dbReference type="Gene3D" id="2.120.10.30">
    <property type="entry name" value="TolB, C-terminal domain"/>
    <property type="match status" value="1"/>
</dbReference>
<dbReference type="InterPro" id="IPR014567">
    <property type="entry name" value="UCP031900"/>
</dbReference>
<dbReference type="PROSITE" id="PS51257">
    <property type="entry name" value="PROKAR_LIPOPROTEIN"/>
    <property type="match status" value="1"/>
</dbReference>
<gene>
    <name evidence="3" type="ORF">PAM7066_01788</name>
</gene>
<proteinExistence type="predicted"/>
<keyword evidence="4" id="KW-1185">Reference proteome</keyword>
<dbReference type="RefSeq" id="WP_085853784.1">
    <property type="nucleotide sequence ID" value="NZ_FOPF01000004.1"/>
</dbReference>
<sequence>MSGRLGTLILAFTTLAACAGPAQQPTGSWVWEDDDPAHGGYSAIEVTEGGRSAVVLSDRGRLVQLRIRRGPGGQITGIESDGGTTLAAFDGGEGTPDTEGLAIPDAGDRFYISIERNPRVLAYMTPSRTPRSLPIPEAFEALPTNRALEGLAIDADGALWTMPEDASGDTLPTYILRGTTWQDGPALPRRGEFVPVGLDFDDTGRLYLLERDLEGLLGFRSRVRRFTFTGDEITAEEELLATLPGIHDNLEGIAVWRDDAGKLRLTMISDDNFFFVQRTEIVEYDVPD</sequence>
<dbReference type="STRING" id="315423.SAMN04488020_104165"/>
<dbReference type="InterPro" id="IPR011042">
    <property type="entry name" value="6-blade_b-propeller_TolB-like"/>
</dbReference>
<reference evidence="3 4" key="1">
    <citation type="submission" date="2017-03" db="EMBL/GenBank/DDBJ databases">
        <authorList>
            <person name="Afonso C.L."/>
            <person name="Miller P.J."/>
            <person name="Scott M.A."/>
            <person name="Spackman E."/>
            <person name="Goraichik I."/>
            <person name="Dimitrov K.M."/>
            <person name="Suarez D.L."/>
            <person name="Swayne D.E."/>
        </authorList>
    </citation>
    <scope>NUCLEOTIDE SEQUENCE [LARGE SCALE GENOMIC DNA]</scope>
    <source>
        <strain evidence="3 4">CECT 7066</strain>
    </source>
</reference>
<organism evidence="3 4">
    <name type="scientific">Palleronia marisminoris</name>
    <dbReference type="NCBI Taxonomy" id="315423"/>
    <lineage>
        <taxon>Bacteria</taxon>
        <taxon>Pseudomonadati</taxon>
        <taxon>Pseudomonadota</taxon>
        <taxon>Alphaproteobacteria</taxon>
        <taxon>Rhodobacterales</taxon>
        <taxon>Roseobacteraceae</taxon>
        <taxon>Palleronia</taxon>
    </lineage>
</organism>
<evidence type="ECO:0000256" key="1">
    <source>
        <dbReference type="SAM" id="SignalP"/>
    </source>
</evidence>
<dbReference type="InterPro" id="IPR027372">
    <property type="entry name" value="Phytase-like_dom"/>
</dbReference>
<dbReference type="PIRSF" id="PIRSF031900">
    <property type="entry name" value="UCP031900"/>
    <property type="match status" value="1"/>
</dbReference>
<accession>A0A1Y5SJA1</accession>
<evidence type="ECO:0000313" key="4">
    <source>
        <dbReference type="Proteomes" id="UP000193870"/>
    </source>
</evidence>
<dbReference type="Pfam" id="PF13449">
    <property type="entry name" value="Phytase-like"/>
    <property type="match status" value="1"/>
</dbReference>
<feature type="signal peptide" evidence="1">
    <location>
        <begin position="1"/>
        <end position="19"/>
    </location>
</feature>
<dbReference type="Proteomes" id="UP000193870">
    <property type="component" value="Unassembled WGS sequence"/>
</dbReference>
<protein>
    <recommendedName>
        <fullName evidence="2">Phytase-like domain-containing protein</fullName>
    </recommendedName>
</protein>
<feature type="domain" description="Phytase-like" evidence="2">
    <location>
        <begin position="38"/>
        <end position="273"/>
    </location>
</feature>
<dbReference type="AlphaFoldDB" id="A0A1Y5SJA1"/>
<dbReference type="SUPFAM" id="SSF101898">
    <property type="entry name" value="NHL repeat"/>
    <property type="match status" value="1"/>
</dbReference>
<dbReference type="EMBL" id="FWFV01000004">
    <property type="protein sequence ID" value="SLN41961.1"/>
    <property type="molecule type" value="Genomic_DNA"/>
</dbReference>
<evidence type="ECO:0000313" key="3">
    <source>
        <dbReference type="EMBL" id="SLN41961.1"/>
    </source>
</evidence>
<feature type="chain" id="PRO_5011004863" description="Phytase-like domain-containing protein" evidence="1">
    <location>
        <begin position="20"/>
        <end position="288"/>
    </location>
</feature>
<keyword evidence="1" id="KW-0732">Signal</keyword>
<name>A0A1Y5SJA1_9RHOB</name>
<evidence type="ECO:0000259" key="2">
    <source>
        <dbReference type="Pfam" id="PF13449"/>
    </source>
</evidence>